<dbReference type="Proteomes" id="UP000789845">
    <property type="component" value="Unassembled WGS sequence"/>
</dbReference>
<keyword evidence="1" id="KW-1133">Transmembrane helix</keyword>
<evidence type="ECO:0000313" key="3">
    <source>
        <dbReference type="EMBL" id="CAG9607095.1"/>
    </source>
</evidence>
<dbReference type="SMART" id="SM00267">
    <property type="entry name" value="GGDEF"/>
    <property type="match status" value="1"/>
</dbReference>
<feature type="domain" description="GGDEF" evidence="2">
    <location>
        <begin position="90"/>
        <end position="220"/>
    </location>
</feature>
<reference evidence="3" key="1">
    <citation type="submission" date="2021-10" db="EMBL/GenBank/DDBJ databases">
        <authorList>
            <person name="Criscuolo A."/>
        </authorList>
    </citation>
    <scope>NUCLEOTIDE SEQUENCE</scope>
    <source>
        <strain evidence="3">CIP111885</strain>
    </source>
</reference>
<accession>A0A9C7LA56</accession>
<dbReference type="InterPro" id="IPR000160">
    <property type="entry name" value="GGDEF_dom"/>
</dbReference>
<dbReference type="SUPFAM" id="SSF55073">
    <property type="entry name" value="Nucleotide cyclase"/>
    <property type="match status" value="1"/>
</dbReference>
<comment type="caution">
    <text evidence="3">The sequence shown here is derived from an EMBL/GenBank/DDBJ whole genome shotgun (WGS) entry which is preliminary data.</text>
</comment>
<name>A0A9C7LA56_9BACI</name>
<feature type="transmembrane region" description="Helical" evidence="1">
    <location>
        <begin position="33"/>
        <end position="50"/>
    </location>
</feature>
<dbReference type="InterPro" id="IPR043128">
    <property type="entry name" value="Rev_trsase/Diguanyl_cyclase"/>
</dbReference>
<dbReference type="CDD" id="cd01949">
    <property type="entry name" value="GGDEF"/>
    <property type="match status" value="1"/>
</dbReference>
<dbReference type="PANTHER" id="PTHR46663">
    <property type="entry name" value="DIGUANYLATE CYCLASE DGCT-RELATED"/>
    <property type="match status" value="1"/>
</dbReference>
<dbReference type="Pfam" id="PF00990">
    <property type="entry name" value="GGDEF"/>
    <property type="match status" value="1"/>
</dbReference>
<evidence type="ECO:0000256" key="1">
    <source>
        <dbReference type="SAM" id="Phobius"/>
    </source>
</evidence>
<dbReference type="EMBL" id="CAKJTG010000004">
    <property type="protein sequence ID" value="CAG9607095.1"/>
    <property type="molecule type" value="Genomic_DNA"/>
</dbReference>
<keyword evidence="1" id="KW-0472">Membrane</keyword>
<dbReference type="FunFam" id="3.30.70.270:FF:000001">
    <property type="entry name" value="Diguanylate cyclase domain protein"/>
    <property type="match status" value="1"/>
</dbReference>
<dbReference type="Gene3D" id="3.30.70.270">
    <property type="match status" value="1"/>
</dbReference>
<dbReference type="InterPro" id="IPR029787">
    <property type="entry name" value="Nucleotide_cyclase"/>
</dbReference>
<protein>
    <recommendedName>
        <fullName evidence="2">GGDEF domain-containing protein</fullName>
    </recommendedName>
</protein>
<dbReference type="AlphaFoldDB" id="A0A9C7LA56"/>
<dbReference type="NCBIfam" id="TIGR00254">
    <property type="entry name" value="GGDEF"/>
    <property type="match status" value="1"/>
</dbReference>
<gene>
    <name evidence="3" type="ORF">NEOCIP111885_00785</name>
</gene>
<dbReference type="RefSeq" id="WP_230495376.1">
    <property type="nucleotide sequence ID" value="NZ_CAKJTG010000004.1"/>
</dbReference>
<organism evidence="3 4">
    <name type="scientific">Pseudoneobacillus rhizosphaerae</name>
    <dbReference type="NCBI Taxonomy" id="2880968"/>
    <lineage>
        <taxon>Bacteria</taxon>
        <taxon>Bacillati</taxon>
        <taxon>Bacillota</taxon>
        <taxon>Bacilli</taxon>
        <taxon>Bacillales</taxon>
        <taxon>Bacillaceae</taxon>
        <taxon>Pseudoneobacillus</taxon>
    </lineage>
</organism>
<sequence length="223" mass="26229">MKYKGRFVTVSLVLFINLIYSTHYYLRDGFVDWIEYLGYPIMLPIAWWFGKQFDMAKYYSEKDSLTGIYNRRYVETIFPKIKAKTEQNSQRVAVLLIDVNDFKNINDHFGHKVGDEYLNVLANLLKKSIRKTDIVARYGGDEFLIILPDIQKQEYLDEMIDRIHQNLKNISKSDLELSVSIGSAFYPSEGRTFEELLNMADKNMYTIKSDTKNWNHTLNQTAF</sequence>
<keyword evidence="4" id="KW-1185">Reference proteome</keyword>
<proteinExistence type="predicted"/>
<dbReference type="PANTHER" id="PTHR46663:SF2">
    <property type="entry name" value="GGDEF DOMAIN-CONTAINING PROTEIN"/>
    <property type="match status" value="1"/>
</dbReference>
<evidence type="ECO:0000313" key="4">
    <source>
        <dbReference type="Proteomes" id="UP000789845"/>
    </source>
</evidence>
<dbReference type="InterPro" id="IPR052163">
    <property type="entry name" value="DGC-Regulatory_Protein"/>
</dbReference>
<feature type="transmembrane region" description="Helical" evidence="1">
    <location>
        <begin position="7"/>
        <end position="27"/>
    </location>
</feature>
<evidence type="ECO:0000259" key="2">
    <source>
        <dbReference type="PROSITE" id="PS50887"/>
    </source>
</evidence>
<keyword evidence="1" id="KW-0812">Transmembrane</keyword>
<dbReference type="PROSITE" id="PS50887">
    <property type="entry name" value="GGDEF"/>
    <property type="match status" value="1"/>
</dbReference>